<dbReference type="SUPFAM" id="SSF55729">
    <property type="entry name" value="Acyl-CoA N-acyltransferases (Nat)"/>
    <property type="match status" value="1"/>
</dbReference>
<dbReference type="GO" id="GO:0016747">
    <property type="term" value="F:acyltransferase activity, transferring groups other than amino-acyl groups"/>
    <property type="evidence" value="ECO:0007669"/>
    <property type="project" value="InterPro"/>
</dbReference>
<dbReference type="PROSITE" id="PS51186">
    <property type="entry name" value="GNAT"/>
    <property type="match status" value="1"/>
</dbReference>
<sequence length="145" mass="16447">MFEIKQIQSAEAILLRHRVISPDSPVDEARYSGDDLTGTIHIGAYAKDRLVGTASFFKEPHKKLSGENMYRLRGLAIDPAHRNELRGQTLILFGENLLAQNGIDLLWCTTKISNLPYYQHLGFQETSYTFNDGEKGIQVLLQKHM</sequence>
<keyword evidence="3" id="KW-1185">Reference proteome</keyword>
<comment type="caution">
    <text evidence="2">The sequence shown here is derived from an EMBL/GenBank/DDBJ whole genome shotgun (WGS) entry which is preliminary data.</text>
</comment>
<evidence type="ECO:0000313" key="3">
    <source>
        <dbReference type="Proteomes" id="UP000434639"/>
    </source>
</evidence>
<dbReference type="Proteomes" id="UP000434639">
    <property type="component" value="Unassembled WGS sequence"/>
</dbReference>
<dbReference type="Pfam" id="PF00583">
    <property type="entry name" value="Acetyltransf_1"/>
    <property type="match status" value="1"/>
</dbReference>
<dbReference type="EMBL" id="WMIB01000016">
    <property type="protein sequence ID" value="MTH54596.1"/>
    <property type="molecule type" value="Genomic_DNA"/>
</dbReference>
<accession>A0A7X2S7F7</accession>
<dbReference type="InterPro" id="IPR016181">
    <property type="entry name" value="Acyl_CoA_acyltransferase"/>
</dbReference>
<organism evidence="2 3">
    <name type="scientific">Metabacillus mangrovi</name>
    <dbReference type="NCBI Taxonomy" id="1491830"/>
    <lineage>
        <taxon>Bacteria</taxon>
        <taxon>Bacillati</taxon>
        <taxon>Bacillota</taxon>
        <taxon>Bacilli</taxon>
        <taxon>Bacillales</taxon>
        <taxon>Bacillaceae</taxon>
        <taxon>Metabacillus</taxon>
    </lineage>
</organism>
<evidence type="ECO:0000313" key="2">
    <source>
        <dbReference type="EMBL" id="MTH54596.1"/>
    </source>
</evidence>
<dbReference type="AlphaFoldDB" id="A0A7X2S7F7"/>
<keyword evidence="2" id="KW-0808">Transferase</keyword>
<protein>
    <submittedName>
        <fullName evidence="2">GNAT family N-acetyltransferase</fullName>
    </submittedName>
</protein>
<dbReference type="Gene3D" id="3.40.630.30">
    <property type="match status" value="1"/>
</dbReference>
<dbReference type="InterPro" id="IPR000182">
    <property type="entry name" value="GNAT_dom"/>
</dbReference>
<feature type="domain" description="N-acetyltransferase" evidence="1">
    <location>
        <begin position="1"/>
        <end position="145"/>
    </location>
</feature>
<reference evidence="2 3" key="1">
    <citation type="journal article" date="2017" name="Int. J. Syst. Evol. Microbiol.">
        <title>Bacillus mangrovi sp. nov., isolated from a sediment sample from a mangrove forest.</title>
        <authorList>
            <person name="Gupta V."/>
            <person name="Singh P.K."/>
            <person name="Korpole S."/>
            <person name="Tanuku N.R.S."/>
            <person name="Pinnaka A.K."/>
        </authorList>
    </citation>
    <scope>NUCLEOTIDE SEQUENCE [LARGE SCALE GENOMIC DNA]</scope>
    <source>
        <strain evidence="2 3">KCTC 33872</strain>
    </source>
</reference>
<evidence type="ECO:0000259" key="1">
    <source>
        <dbReference type="PROSITE" id="PS51186"/>
    </source>
</evidence>
<proteinExistence type="predicted"/>
<dbReference type="RefSeq" id="WP_155113110.1">
    <property type="nucleotide sequence ID" value="NZ_WMIB01000016.1"/>
</dbReference>
<dbReference type="OrthoDB" id="2352823at2"/>
<gene>
    <name evidence="2" type="ORF">GKZ89_14425</name>
</gene>
<name>A0A7X2S7F7_9BACI</name>